<dbReference type="EMBL" id="FNSL01000001">
    <property type="protein sequence ID" value="SEB62512.1"/>
    <property type="molecule type" value="Genomic_DNA"/>
</dbReference>
<organism evidence="3 4">
    <name type="scientific">Nitratireductor aquibiodomus</name>
    <dbReference type="NCBI Taxonomy" id="204799"/>
    <lineage>
        <taxon>Bacteria</taxon>
        <taxon>Pseudomonadati</taxon>
        <taxon>Pseudomonadota</taxon>
        <taxon>Alphaproteobacteria</taxon>
        <taxon>Hyphomicrobiales</taxon>
        <taxon>Phyllobacteriaceae</taxon>
        <taxon>Nitratireductor</taxon>
    </lineage>
</organism>
<evidence type="ECO:0000259" key="2">
    <source>
        <dbReference type="Pfam" id="PF08327"/>
    </source>
</evidence>
<protein>
    <submittedName>
        <fullName evidence="3">Uncharacterized conserved protein YndB, AHSA1/START domain</fullName>
    </submittedName>
</protein>
<keyword evidence="4" id="KW-1185">Reference proteome</keyword>
<feature type="domain" description="Activator of Hsp90 ATPase homologue 1/2-like C-terminal" evidence="2">
    <location>
        <begin position="27"/>
        <end position="156"/>
    </location>
</feature>
<comment type="similarity">
    <text evidence="1">Belongs to the AHA1 family.</text>
</comment>
<name>A0A1H4KX44_9HYPH</name>
<dbReference type="Gene3D" id="3.30.530.20">
    <property type="match status" value="1"/>
</dbReference>
<reference evidence="4" key="1">
    <citation type="submission" date="2016-10" db="EMBL/GenBank/DDBJ databases">
        <authorList>
            <person name="Varghese N."/>
            <person name="Submissions S."/>
        </authorList>
    </citation>
    <scope>NUCLEOTIDE SEQUENCE [LARGE SCALE GENOMIC DNA]</scope>
    <source>
        <strain evidence="4">ES.061</strain>
    </source>
</reference>
<dbReference type="SUPFAM" id="SSF55961">
    <property type="entry name" value="Bet v1-like"/>
    <property type="match status" value="1"/>
</dbReference>
<dbReference type="InterPro" id="IPR023393">
    <property type="entry name" value="START-like_dom_sf"/>
</dbReference>
<evidence type="ECO:0000313" key="3">
    <source>
        <dbReference type="EMBL" id="SEB62512.1"/>
    </source>
</evidence>
<evidence type="ECO:0000256" key="1">
    <source>
        <dbReference type="ARBA" id="ARBA00006817"/>
    </source>
</evidence>
<accession>A0A1H4KX44</accession>
<dbReference type="InterPro" id="IPR013538">
    <property type="entry name" value="ASHA1/2-like_C"/>
</dbReference>
<dbReference type="CDD" id="cd08899">
    <property type="entry name" value="SRPBCC_CalC_Aha1-like_6"/>
    <property type="match status" value="1"/>
</dbReference>
<proteinExistence type="inferred from homology"/>
<dbReference type="AlphaFoldDB" id="A0A1H4KX44"/>
<gene>
    <name evidence="3" type="ORF">SAMN05216452_2496</name>
</gene>
<sequence>MRQIDESDFGVATAPDEVRFERLLPGPVERVWAYLTEADRRRQWLAGGEMEPRAGGTAQLVFRHSEFTDEEPPARYREMNENGFLSEGRILAWDPPRLLAMTWPGEGEDSQVEFELFREGDRVRLVVTHKRLADRGEMINVSGGWHAHLAVLEAVLSGEKAPPFWSQITALEATYTGRFDRQ</sequence>
<dbReference type="Pfam" id="PF08327">
    <property type="entry name" value="AHSA1"/>
    <property type="match status" value="1"/>
</dbReference>
<evidence type="ECO:0000313" key="4">
    <source>
        <dbReference type="Proteomes" id="UP000199064"/>
    </source>
</evidence>
<dbReference type="RefSeq" id="WP_090329009.1">
    <property type="nucleotide sequence ID" value="NZ_FNSL01000001.1"/>
</dbReference>
<dbReference type="Proteomes" id="UP000199064">
    <property type="component" value="Unassembled WGS sequence"/>
</dbReference>